<dbReference type="AlphaFoldDB" id="A0A4Y7RJR4"/>
<evidence type="ECO:0000256" key="2">
    <source>
        <dbReference type="ARBA" id="ARBA00022840"/>
    </source>
</evidence>
<keyword evidence="4" id="KW-0378">Hydrolase</keyword>
<dbReference type="Pfam" id="PF00005">
    <property type="entry name" value="ABC_tran"/>
    <property type="match status" value="1"/>
</dbReference>
<name>A0A4Y7RJR4_9FIRM</name>
<proteinExistence type="predicted"/>
<dbReference type="PANTHER" id="PTHR43790:SF8">
    <property type="entry name" value="SUGAR ABC TRANSPORTER ATP-BINDING PROTEIN"/>
    <property type="match status" value="1"/>
</dbReference>
<dbReference type="EC" id="3.6.3.17" evidence="4"/>
<dbReference type="InterPro" id="IPR050107">
    <property type="entry name" value="ABC_carbohydrate_import_ATPase"/>
</dbReference>
<evidence type="ECO:0000256" key="1">
    <source>
        <dbReference type="ARBA" id="ARBA00022741"/>
    </source>
</evidence>
<dbReference type="InterPro" id="IPR003593">
    <property type="entry name" value="AAA+_ATPase"/>
</dbReference>
<dbReference type="Gene3D" id="3.40.50.300">
    <property type="entry name" value="P-loop containing nucleotide triphosphate hydrolases"/>
    <property type="match status" value="1"/>
</dbReference>
<evidence type="ECO:0000313" key="4">
    <source>
        <dbReference type="EMBL" id="TEB09238.1"/>
    </source>
</evidence>
<dbReference type="PROSITE" id="PS50893">
    <property type="entry name" value="ABC_TRANSPORTER_2"/>
    <property type="match status" value="1"/>
</dbReference>
<evidence type="ECO:0000313" key="5">
    <source>
        <dbReference type="Proteomes" id="UP000297597"/>
    </source>
</evidence>
<dbReference type="SMART" id="SM00382">
    <property type="entry name" value="AAA"/>
    <property type="match status" value="1"/>
</dbReference>
<dbReference type="SUPFAM" id="SSF52540">
    <property type="entry name" value="P-loop containing nucleoside triphosphate hydrolases"/>
    <property type="match status" value="1"/>
</dbReference>
<dbReference type="Proteomes" id="UP000297597">
    <property type="component" value="Unassembled WGS sequence"/>
</dbReference>
<dbReference type="GO" id="GO:0016887">
    <property type="term" value="F:ATP hydrolysis activity"/>
    <property type="evidence" value="ECO:0007669"/>
    <property type="project" value="InterPro"/>
</dbReference>
<keyword evidence="2 4" id="KW-0067">ATP-binding</keyword>
<keyword evidence="5" id="KW-1185">Reference proteome</keyword>
<sequence length="250" mass="26517">MAEGKKPILQACGIKKSYGHIEALRGVNLDVYSGEILAIVGDNGAGKSTLIKILAGAIAPDSGKIIVEGQAYDKLSPRQALDLGISTVYQDLSLVNCRDIAANVFLGREPVKCRLFINKKKMVEESIALFQQLNINIPSIHALAGQLSGGQRQGVAVARAIKFGGKLLIFDEPTAAMGVQETAAALSLISSLGRQGYAVIIISHNLHQVFSLTQRICVIRQGRVVDTVFTADVTPNQVVSLITGAAQVTA</sequence>
<dbReference type="InterPro" id="IPR027417">
    <property type="entry name" value="P-loop_NTPase"/>
</dbReference>
<reference evidence="4 5" key="1">
    <citation type="journal article" date="2018" name="Environ. Microbiol.">
        <title>Novel energy conservation strategies and behaviour of Pelotomaculum schinkii driving syntrophic propionate catabolism.</title>
        <authorList>
            <person name="Hidalgo-Ahumada C.A.P."/>
            <person name="Nobu M.K."/>
            <person name="Narihiro T."/>
            <person name="Tamaki H."/>
            <person name="Liu W.T."/>
            <person name="Kamagata Y."/>
            <person name="Stams A.J.M."/>
            <person name="Imachi H."/>
            <person name="Sousa D.Z."/>
        </authorList>
    </citation>
    <scope>NUCLEOTIDE SEQUENCE [LARGE SCALE GENOMIC DNA]</scope>
    <source>
        <strain evidence="4 5">MGP</strain>
    </source>
</reference>
<dbReference type="PANTHER" id="PTHR43790">
    <property type="entry name" value="CARBOHYDRATE TRANSPORT ATP-BINDING PROTEIN MG119-RELATED"/>
    <property type="match status" value="1"/>
</dbReference>
<dbReference type="OrthoDB" id="9771863at2"/>
<accession>A0A4Y7RJR4</accession>
<dbReference type="GO" id="GO:0005524">
    <property type="term" value="F:ATP binding"/>
    <property type="evidence" value="ECO:0007669"/>
    <property type="project" value="UniProtKB-KW"/>
</dbReference>
<keyword evidence="1" id="KW-0547">Nucleotide-binding</keyword>
<organism evidence="4 5">
    <name type="scientific">Pelotomaculum propionicicum</name>
    <dbReference type="NCBI Taxonomy" id="258475"/>
    <lineage>
        <taxon>Bacteria</taxon>
        <taxon>Bacillati</taxon>
        <taxon>Bacillota</taxon>
        <taxon>Clostridia</taxon>
        <taxon>Eubacteriales</taxon>
        <taxon>Desulfotomaculaceae</taxon>
        <taxon>Pelotomaculum</taxon>
    </lineage>
</organism>
<dbReference type="RefSeq" id="WP_134215317.1">
    <property type="nucleotide sequence ID" value="NZ_QFFZ01000054.1"/>
</dbReference>
<feature type="domain" description="ABC transporter" evidence="3">
    <location>
        <begin position="9"/>
        <end position="246"/>
    </location>
</feature>
<dbReference type="EMBL" id="QFFZ01000054">
    <property type="protein sequence ID" value="TEB09238.1"/>
    <property type="molecule type" value="Genomic_DNA"/>
</dbReference>
<comment type="caution">
    <text evidence="4">The sequence shown here is derived from an EMBL/GenBank/DDBJ whole genome shotgun (WGS) entry which is preliminary data.</text>
</comment>
<dbReference type="CDD" id="cd03216">
    <property type="entry name" value="ABC_Carb_Monos_I"/>
    <property type="match status" value="1"/>
</dbReference>
<dbReference type="InterPro" id="IPR003439">
    <property type="entry name" value="ABC_transporter-like_ATP-bd"/>
</dbReference>
<gene>
    <name evidence="4" type="primary">mglA</name>
    <name evidence="4" type="ORF">Pmgp_03277</name>
</gene>
<protein>
    <submittedName>
        <fullName evidence="4">Galactose/methyl galactoside import ATP-binding protein MglA</fullName>
        <ecNumber evidence="4">3.6.3.17</ecNumber>
    </submittedName>
</protein>
<evidence type="ECO:0000259" key="3">
    <source>
        <dbReference type="PROSITE" id="PS50893"/>
    </source>
</evidence>